<keyword evidence="4" id="KW-1185">Reference proteome</keyword>
<keyword evidence="2" id="KW-0472">Membrane</keyword>
<proteinExistence type="predicted"/>
<organism evidence="3 4">
    <name type="scientific">Oopsacas minuta</name>
    <dbReference type="NCBI Taxonomy" id="111878"/>
    <lineage>
        <taxon>Eukaryota</taxon>
        <taxon>Metazoa</taxon>
        <taxon>Porifera</taxon>
        <taxon>Hexactinellida</taxon>
        <taxon>Hexasterophora</taxon>
        <taxon>Lyssacinosida</taxon>
        <taxon>Leucopsacidae</taxon>
        <taxon>Oopsacas</taxon>
    </lineage>
</organism>
<evidence type="ECO:0000256" key="1">
    <source>
        <dbReference type="SAM" id="MobiDB-lite"/>
    </source>
</evidence>
<protein>
    <submittedName>
        <fullName evidence="3">Uncharacterized protein</fullName>
    </submittedName>
</protein>
<evidence type="ECO:0000313" key="4">
    <source>
        <dbReference type="Proteomes" id="UP001165289"/>
    </source>
</evidence>
<feature type="transmembrane region" description="Helical" evidence="2">
    <location>
        <begin position="381"/>
        <end position="403"/>
    </location>
</feature>
<feature type="transmembrane region" description="Helical" evidence="2">
    <location>
        <begin position="286"/>
        <end position="310"/>
    </location>
</feature>
<dbReference type="EMBL" id="JAKMXF010000354">
    <property type="protein sequence ID" value="KAI6646635.1"/>
    <property type="molecule type" value="Genomic_DNA"/>
</dbReference>
<gene>
    <name evidence="3" type="ORF">LOD99_12756</name>
</gene>
<sequence>MSRKGKQGSKRKSHLEKDMTVECFIELDSVADKCEIEEYKGIDQDEDSEPKTSTQNNEMEWKRGLSDATQNYLNARQHKQNKTYMKSQMKLYFSFVIAGIILAILWVGYLSTAAFLVYGIADAPKITEDEAFNTTYQQTSNCTDIEKAYEMYTKYVSALRASNYTNSTVLVTSCPVDFVPNNTNCGPECLEFTPGGRSMWWAFRVTTILGSSFTLVATLIGMLSWVNKDLWKFPKIVNFYMMITILLQALSILSGAIVPKKYYCKHDNLDTSRADSTIFCLVQGTVIHYALLSFLMWYIFSISNLSIIVLSPLKGARWFFKYLHVIHTTELVLAWGLPLLVIIVNFILVAVTGTISTAYVINNVPEFCLPGISEIEIVSLYMLGFVFCLFNGTMIVIIVVKMVHLKYKQARITTSTIVSTEWVFQLSIFTLVFSLSIWVVLLDASIYVFYEKKYLKYLDVYTYCISIFPADCCTPEYQTIYQAWLSILGGFSTCVWGIGGLAAVTNKEVRQFWKRILTCKCRKEAT</sequence>
<evidence type="ECO:0000256" key="2">
    <source>
        <dbReference type="SAM" id="Phobius"/>
    </source>
</evidence>
<dbReference type="Proteomes" id="UP001165289">
    <property type="component" value="Unassembled WGS sequence"/>
</dbReference>
<feature type="transmembrane region" description="Helical" evidence="2">
    <location>
        <begin position="423"/>
        <end position="450"/>
    </location>
</feature>
<comment type="caution">
    <text evidence="3">The sequence shown here is derived from an EMBL/GenBank/DDBJ whole genome shotgun (WGS) entry which is preliminary data.</text>
</comment>
<evidence type="ECO:0000313" key="3">
    <source>
        <dbReference type="EMBL" id="KAI6646635.1"/>
    </source>
</evidence>
<feature type="transmembrane region" description="Helical" evidence="2">
    <location>
        <begin position="91"/>
        <end position="121"/>
    </location>
</feature>
<accession>A0AAV7JCX6</accession>
<reference evidence="3 4" key="1">
    <citation type="journal article" date="2023" name="BMC Biol.">
        <title>The compact genome of the sponge Oopsacas minuta (Hexactinellida) is lacking key metazoan core genes.</title>
        <authorList>
            <person name="Santini S."/>
            <person name="Schenkelaars Q."/>
            <person name="Jourda C."/>
            <person name="Duchesne M."/>
            <person name="Belahbib H."/>
            <person name="Rocher C."/>
            <person name="Selva M."/>
            <person name="Riesgo A."/>
            <person name="Vervoort M."/>
            <person name="Leys S.P."/>
            <person name="Kodjabachian L."/>
            <person name="Le Bivic A."/>
            <person name="Borchiellini C."/>
            <person name="Claverie J.M."/>
            <person name="Renard E."/>
        </authorList>
    </citation>
    <scope>NUCLEOTIDE SEQUENCE [LARGE SCALE GENOMIC DNA]</scope>
    <source>
        <strain evidence="3">SPO-2</strain>
    </source>
</reference>
<feature type="transmembrane region" description="Helical" evidence="2">
    <location>
        <begin position="237"/>
        <end position="258"/>
    </location>
</feature>
<feature type="transmembrane region" description="Helical" evidence="2">
    <location>
        <begin position="201"/>
        <end position="225"/>
    </location>
</feature>
<feature type="region of interest" description="Disordered" evidence="1">
    <location>
        <begin position="39"/>
        <end position="60"/>
    </location>
</feature>
<dbReference type="AlphaFoldDB" id="A0AAV7JCX6"/>
<feature type="transmembrane region" description="Helical" evidence="2">
    <location>
        <begin position="331"/>
        <end position="361"/>
    </location>
</feature>
<keyword evidence="2" id="KW-1133">Transmembrane helix</keyword>
<feature type="transmembrane region" description="Helical" evidence="2">
    <location>
        <begin position="484"/>
        <end position="505"/>
    </location>
</feature>
<name>A0AAV7JCX6_9METZ</name>
<keyword evidence="2" id="KW-0812">Transmembrane</keyword>